<dbReference type="RefSeq" id="WP_199789705.1">
    <property type="nucleotide sequence ID" value="NZ_CP012673.1"/>
</dbReference>
<sequence>MKAAPRASEQAKAHAALAAVSSPDPKVQRAIRRRLATPAAQDPAPADRARLLAAAVALRKLNYRLPIEDARPNAAPSAPAPAAPAPPAPAQPTQTAPTEAAPAPERAPRRRVQVEREEEDALDDYFGPFDFEGWAEDVEGIAQRVGCPGTCAIR</sequence>
<gene>
    <name evidence="2" type="ORF">SOCE26_040110</name>
</gene>
<accession>A0A2L0ETE1</accession>
<organism evidence="2 3">
    <name type="scientific">Sorangium cellulosum</name>
    <name type="common">Polyangium cellulosum</name>
    <dbReference type="NCBI Taxonomy" id="56"/>
    <lineage>
        <taxon>Bacteria</taxon>
        <taxon>Pseudomonadati</taxon>
        <taxon>Myxococcota</taxon>
        <taxon>Polyangia</taxon>
        <taxon>Polyangiales</taxon>
        <taxon>Polyangiaceae</taxon>
        <taxon>Sorangium</taxon>
    </lineage>
</organism>
<feature type="compositionally biased region" description="Low complexity" evidence="1">
    <location>
        <begin position="91"/>
        <end position="104"/>
    </location>
</feature>
<evidence type="ECO:0000256" key="1">
    <source>
        <dbReference type="SAM" id="MobiDB-lite"/>
    </source>
</evidence>
<name>A0A2L0ETE1_SORCE</name>
<evidence type="ECO:0000313" key="2">
    <source>
        <dbReference type="EMBL" id="AUX42578.1"/>
    </source>
</evidence>
<dbReference type="EMBL" id="CP012673">
    <property type="protein sequence ID" value="AUX42578.1"/>
    <property type="molecule type" value="Genomic_DNA"/>
</dbReference>
<feature type="region of interest" description="Disordered" evidence="1">
    <location>
        <begin position="70"/>
        <end position="126"/>
    </location>
</feature>
<dbReference type="Proteomes" id="UP000238348">
    <property type="component" value="Chromosome"/>
</dbReference>
<dbReference type="AlphaFoldDB" id="A0A2L0ETE1"/>
<proteinExistence type="predicted"/>
<protein>
    <submittedName>
        <fullName evidence="2">Uncharacterized protein</fullName>
    </submittedName>
</protein>
<feature type="compositionally biased region" description="Pro residues" evidence="1">
    <location>
        <begin position="78"/>
        <end position="90"/>
    </location>
</feature>
<feature type="region of interest" description="Disordered" evidence="1">
    <location>
        <begin position="1"/>
        <end position="27"/>
    </location>
</feature>
<evidence type="ECO:0000313" key="3">
    <source>
        <dbReference type="Proteomes" id="UP000238348"/>
    </source>
</evidence>
<reference evidence="2 3" key="1">
    <citation type="submission" date="2015-09" db="EMBL/GenBank/DDBJ databases">
        <title>Sorangium comparison.</title>
        <authorList>
            <person name="Zaburannyi N."/>
            <person name="Bunk B."/>
            <person name="Overmann J."/>
            <person name="Mueller R."/>
        </authorList>
    </citation>
    <scope>NUCLEOTIDE SEQUENCE [LARGE SCALE GENOMIC DNA]</scope>
    <source>
        <strain evidence="2 3">So ce26</strain>
    </source>
</reference>
<feature type="compositionally biased region" description="Low complexity" evidence="1">
    <location>
        <begin position="7"/>
        <end position="22"/>
    </location>
</feature>